<proteinExistence type="predicted"/>
<keyword evidence="9 13" id="KW-0863">Zinc-finger</keyword>
<keyword evidence="11" id="KW-0862">Zinc</keyword>
<evidence type="ECO:0000256" key="2">
    <source>
        <dbReference type="ARBA" id="ARBA00004496"/>
    </source>
</evidence>
<dbReference type="Pfam" id="PF00023">
    <property type="entry name" value="Ank"/>
    <property type="match status" value="1"/>
</dbReference>
<reference evidence="16" key="1">
    <citation type="submission" date="2023-07" db="EMBL/GenBank/DDBJ databases">
        <title>Chromosome-level genome assembly of Artemia franciscana.</title>
        <authorList>
            <person name="Jo E."/>
        </authorList>
    </citation>
    <scope>NUCLEOTIDE SEQUENCE</scope>
    <source>
        <tissue evidence="16">Whole body</tissue>
    </source>
</reference>
<dbReference type="SUPFAM" id="SSF159034">
    <property type="entry name" value="Mib/herc2 domain-like"/>
    <property type="match status" value="2"/>
</dbReference>
<dbReference type="GO" id="GO:0005737">
    <property type="term" value="C:cytoplasm"/>
    <property type="evidence" value="ECO:0007669"/>
    <property type="project" value="UniProtKB-SubCell"/>
</dbReference>
<dbReference type="SUPFAM" id="SSF48403">
    <property type="entry name" value="Ankyrin repeat"/>
    <property type="match status" value="1"/>
</dbReference>
<dbReference type="Gene3D" id="3.30.60.90">
    <property type="match status" value="1"/>
</dbReference>
<dbReference type="PANTHER" id="PTHR24202">
    <property type="entry name" value="E3 UBIQUITIN-PROTEIN LIGASE MIB2"/>
    <property type="match status" value="1"/>
</dbReference>
<evidence type="ECO:0000256" key="1">
    <source>
        <dbReference type="ARBA" id="ARBA00000900"/>
    </source>
</evidence>
<evidence type="ECO:0000256" key="9">
    <source>
        <dbReference type="ARBA" id="ARBA00022771"/>
    </source>
</evidence>
<feature type="domain" description="ZZ-type" evidence="14">
    <location>
        <begin position="78"/>
        <end position="130"/>
    </location>
</feature>
<sequence length="590" mass="66007">MDVGVRVVRGPDWKWGNQDGGEGFVGTVIDKGTHGSENLPDKTVVVQWDMGWRTNYRIGYQNSYDLRIWDNGPTGVSHPEVLCDNCRKHGIPGTLWKCNVCPNYDLCTLCYMADKHDTSHAFVRYLLVDSIGSLMPPRKHSKKTPLKGIFFGSKVVRGPDWDWGNQDGGDGKVGRVLEVRGWVNETNFSVASVNWPSGETNIYRIGHKGKVDLTCVSEAIGAYCYMDHLAILGKTELVCPTIPMSLEAPEGSRRAVEETNTFSVGDRVQVDLDITTLKRLQENHGGWNQRMTELIGRVGVVHRITERGDIRVAYDHCSNRWTINPKALSRVTVFSIGDEVMIIQDKNKIQELQRGHGEWVDAMETTLGKVGKVMQIYMDGDVRVQTYSCEQSRVQSWTFNPLCLVNVSGSTESHNFAGTNQNRESLHPEMDLVRRAPEVQSNEIDLLVHEAAKGKVDKVKEILAKNMEKIDEKSNGKTALQVAAHEGHVEVVKALLQANASMEIQDDEGDTALHYAVFGNKEVLTEMLLMKGAKIDAINKGKCTPLHIAVNKQHVACVKVLIKFNCSLNMQVSELWFEFCIRKQTCLANV</sequence>
<comment type="catalytic activity">
    <reaction evidence="1">
        <text>S-ubiquitinyl-[E2 ubiquitin-conjugating enzyme]-L-cysteine + [acceptor protein]-L-lysine = [E2 ubiquitin-conjugating enzyme]-L-cysteine + N(6)-ubiquitinyl-[acceptor protein]-L-lysine.</text>
        <dbReference type="EC" id="2.3.2.27"/>
    </reaction>
</comment>
<feature type="repeat" description="ANK" evidence="12">
    <location>
        <begin position="541"/>
        <end position="573"/>
    </location>
</feature>
<dbReference type="EC" id="2.3.2.27" evidence="4"/>
<protein>
    <recommendedName>
        <fullName evidence="4">RING-type E3 ubiquitin transferase</fullName>
        <ecNumber evidence="4">2.3.2.27</ecNumber>
    </recommendedName>
</protein>
<evidence type="ECO:0000313" key="17">
    <source>
        <dbReference type="Proteomes" id="UP001187531"/>
    </source>
</evidence>
<keyword evidence="7" id="KW-0479">Metal-binding</keyword>
<evidence type="ECO:0000256" key="13">
    <source>
        <dbReference type="PROSITE-ProRule" id="PRU00228"/>
    </source>
</evidence>
<dbReference type="InterPro" id="IPR036770">
    <property type="entry name" value="Ankyrin_rpt-contain_sf"/>
</dbReference>
<dbReference type="FunFam" id="2.30.30.40:FF:000078">
    <property type="entry name" value="Putative e3 ubiquitin-protein ligase mib2"/>
    <property type="match status" value="1"/>
</dbReference>
<dbReference type="InterPro" id="IPR010606">
    <property type="entry name" value="Mib_Herc2"/>
</dbReference>
<dbReference type="PRINTS" id="PR01415">
    <property type="entry name" value="ANKYRIN"/>
</dbReference>
<feature type="domain" description="MIB/HERC2" evidence="15">
    <location>
        <begin position="141"/>
        <end position="219"/>
    </location>
</feature>
<evidence type="ECO:0000256" key="8">
    <source>
        <dbReference type="ARBA" id="ARBA00022737"/>
    </source>
</evidence>
<evidence type="ECO:0000256" key="7">
    <source>
        <dbReference type="ARBA" id="ARBA00022723"/>
    </source>
</evidence>
<dbReference type="Pfam" id="PF12796">
    <property type="entry name" value="Ank_2"/>
    <property type="match status" value="1"/>
</dbReference>
<dbReference type="Pfam" id="PF06701">
    <property type="entry name" value="MIB_HERC2"/>
    <property type="match status" value="2"/>
</dbReference>
<dbReference type="InterPro" id="IPR000433">
    <property type="entry name" value="Znf_ZZ"/>
</dbReference>
<name>A0AA88L7H8_ARTSF</name>
<evidence type="ECO:0000259" key="14">
    <source>
        <dbReference type="PROSITE" id="PS50135"/>
    </source>
</evidence>
<evidence type="ECO:0000313" key="16">
    <source>
        <dbReference type="EMBL" id="KAK2710925.1"/>
    </source>
</evidence>
<keyword evidence="5" id="KW-0963">Cytoplasm</keyword>
<organism evidence="16 17">
    <name type="scientific">Artemia franciscana</name>
    <name type="common">Brine shrimp</name>
    <name type="synonym">Artemia sanfranciscana</name>
    <dbReference type="NCBI Taxonomy" id="6661"/>
    <lineage>
        <taxon>Eukaryota</taxon>
        <taxon>Metazoa</taxon>
        <taxon>Ecdysozoa</taxon>
        <taxon>Arthropoda</taxon>
        <taxon>Crustacea</taxon>
        <taxon>Branchiopoda</taxon>
        <taxon>Anostraca</taxon>
        <taxon>Artemiidae</taxon>
        <taxon>Artemia</taxon>
    </lineage>
</organism>
<dbReference type="Proteomes" id="UP001187531">
    <property type="component" value="Unassembled WGS sequence"/>
</dbReference>
<keyword evidence="10" id="KW-0833">Ubl conjugation pathway</keyword>
<feature type="repeat" description="ANK" evidence="12">
    <location>
        <begin position="508"/>
        <end position="540"/>
    </location>
</feature>
<gene>
    <name evidence="16" type="ORF">QYM36_012186</name>
</gene>
<dbReference type="EMBL" id="JAVRJZ010000016">
    <property type="protein sequence ID" value="KAK2710925.1"/>
    <property type="molecule type" value="Genomic_DNA"/>
</dbReference>
<dbReference type="GO" id="GO:0016567">
    <property type="term" value="P:protein ubiquitination"/>
    <property type="evidence" value="ECO:0007669"/>
    <property type="project" value="InterPro"/>
</dbReference>
<evidence type="ECO:0000256" key="12">
    <source>
        <dbReference type="PROSITE-ProRule" id="PRU00023"/>
    </source>
</evidence>
<dbReference type="SUPFAM" id="SSF57850">
    <property type="entry name" value="RING/U-box"/>
    <property type="match status" value="1"/>
</dbReference>
<evidence type="ECO:0000256" key="3">
    <source>
        <dbReference type="ARBA" id="ARBA00004906"/>
    </source>
</evidence>
<dbReference type="FunFam" id="3.30.60.90:FF:000004">
    <property type="entry name" value="Putative E3 ubiquitin-protein ligase MIB2"/>
    <property type="match status" value="1"/>
</dbReference>
<dbReference type="Pfam" id="PF18346">
    <property type="entry name" value="SH3_15"/>
    <property type="match status" value="2"/>
</dbReference>
<dbReference type="Gene3D" id="2.30.30.40">
    <property type="entry name" value="SH3 Domains"/>
    <property type="match status" value="2"/>
</dbReference>
<dbReference type="PROSITE" id="PS50088">
    <property type="entry name" value="ANK_REPEAT"/>
    <property type="match status" value="3"/>
</dbReference>
<dbReference type="GO" id="GO:0008270">
    <property type="term" value="F:zinc ion binding"/>
    <property type="evidence" value="ECO:0007669"/>
    <property type="project" value="UniProtKB-KW"/>
</dbReference>
<evidence type="ECO:0000256" key="5">
    <source>
        <dbReference type="ARBA" id="ARBA00022490"/>
    </source>
</evidence>
<dbReference type="SMART" id="SM00248">
    <property type="entry name" value="ANK"/>
    <property type="match status" value="4"/>
</dbReference>
<feature type="domain" description="MIB/HERC2" evidence="15">
    <location>
        <begin position="1"/>
        <end position="72"/>
    </location>
</feature>
<evidence type="ECO:0000256" key="6">
    <source>
        <dbReference type="ARBA" id="ARBA00022679"/>
    </source>
</evidence>
<dbReference type="PROSITE" id="PS51416">
    <property type="entry name" value="MIB_HERC2"/>
    <property type="match status" value="2"/>
</dbReference>
<evidence type="ECO:0000256" key="10">
    <source>
        <dbReference type="ARBA" id="ARBA00022786"/>
    </source>
</evidence>
<dbReference type="InterPro" id="IPR002110">
    <property type="entry name" value="Ankyrin_rpt"/>
</dbReference>
<dbReference type="Gene3D" id="1.25.40.20">
    <property type="entry name" value="Ankyrin repeat-containing domain"/>
    <property type="match status" value="1"/>
</dbReference>
<dbReference type="GO" id="GO:0061630">
    <property type="term" value="F:ubiquitin protein ligase activity"/>
    <property type="evidence" value="ECO:0007669"/>
    <property type="project" value="UniProtKB-EC"/>
</dbReference>
<comment type="subcellular location">
    <subcellularLocation>
        <location evidence="2">Cytoplasm</location>
    </subcellularLocation>
</comment>
<dbReference type="PANTHER" id="PTHR24202:SF4">
    <property type="entry name" value="E3 UBIQUITIN-PROTEIN LIGASE MIB2-RELATED"/>
    <property type="match status" value="1"/>
</dbReference>
<dbReference type="InterPro" id="IPR037252">
    <property type="entry name" value="Mib_Herc2_sf"/>
</dbReference>
<evidence type="ECO:0000259" key="15">
    <source>
        <dbReference type="PROSITE" id="PS51416"/>
    </source>
</evidence>
<dbReference type="SMART" id="SM00291">
    <property type="entry name" value="ZnF_ZZ"/>
    <property type="match status" value="1"/>
</dbReference>
<dbReference type="FunFam" id="2.30.30.40:FF:000044">
    <property type="entry name" value="E3 ubiquitin-protein ligase MIB2, putative"/>
    <property type="match status" value="1"/>
</dbReference>
<keyword evidence="6" id="KW-0808">Transferase</keyword>
<dbReference type="InterPro" id="IPR040847">
    <property type="entry name" value="SH3_15"/>
</dbReference>
<dbReference type="PROSITE" id="PS50135">
    <property type="entry name" value="ZF_ZZ_2"/>
    <property type="match status" value="1"/>
</dbReference>
<comment type="caution">
    <text evidence="16">The sequence shown here is derived from an EMBL/GenBank/DDBJ whole genome shotgun (WGS) entry which is preliminary data.</text>
</comment>
<dbReference type="Pfam" id="PF00569">
    <property type="entry name" value="ZZ"/>
    <property type="match status" value="1"/>
</dbReference>
<feature type="repeat" description="ANK" evidence="12">
    <location>
        <begin position="475"/>
        <end position="507"/>
    </location>
</feature>
<evidence type="ECO:0000256" key="11">
    <source>
        <dbReference type="ARBA" id="ARBA00022833"/>
    </source>
</evidence>
<comment type="pathway">
    <text evidence="3">Protein modification; protein ubiquitination.</text>
</comment>
<evidence type="ECO:0000256" key="4">
    <source>
        <dbReference type="ARBA" id="ARBA00012483"/>
    </source>
</evidence>
<dbReference type="AlphaFoldDB" id="A0AA88L7H8"/>
<dbReference type="InterPro" id="IPR043145">
    <property type="entry name" value="Znf_ZZ_sf"/>
</dbReference>
<dbReference type="PROSITE" id="PS50297">
    <property type="entry name" value="ANK_REP_REGION"/>
    <property type="match status" value="2"/>
</dbReference>
<keyword evidence="12" id="KW-0040">ANK repeat</keyword>
<accession>A0AA88L7H8</accession>
<keyword evidence="17" id="KW-1185">Reference proteome</keyword>
<keyword evidence="8" id="KW-0677">Repeat</keyword>